<reference evidence="8" key="1">
    <citation type="journal article" date="2021" name="Genome Biol. Evol.">
        <title>A High-Quality Reference Genome for a Parasitic Bivalve with Doubly Uniparental Inheritance (Bivalvia: Unionida).</title>
        <authorList>
            <person name="Smith C.H."/>
        </authorList>
    </citation>
    <scope>NUCLEOTIDE SEQUENCE</scope>
    <source>
        <strain evidence="8">CHS0354</strain>
    </source>
</reference>
<keyword evidence="5 7" id="KW-1133">Transmembrane helix</keyword>
<comment type="subcellular location">
    <subcellularLocation>
        <location evidence="1">Membrane</location>
        <topology evidence="1">Multi-pass membrane protein</topology>
    </subcellularLocation>
</comment>
<sequence>MDADAEPLLTPAYGPIPKDRFYLVYFIFCLLGLGSLCPWNFFITASEYFKYKLRNTTMPEGLDYLNPEYQTDLQTKFESYITVASTIPNLLVSFLTALLIKRISLKARMYSSIIMTILLFSLTLVLTKVNTDTWQTGFFVLTVFCVIIVSASSSVLGASMFGLASLFPSRYVQACMSGQAVGGIFAAVANIVALAVGSNVTQSGMGFFLAATLTAVVTLMAYILLYHLEFSKYHIFDIGRSLDDNVNHRDELVISTRYGCTYYYRILKLIWVEGLCVCLVFFVTLSVFPSIASAIVSTETGAEAWSEKYFTALVCFLLYNAGDLGGRCVSGYLQVPKFGKRCCLFMLSALRVGFIPLLMLCNARPRHLPVLFTHDAYPVVFILLLGLTNGFLSTLAMMYGPKKAPPDMAESTGAIMSVCLTIGLVTGSLFSLLLVQSL</sequence>
<protein>
    <recommendedName>
        <fullName evidence="10">Equilibrative nucleoside transporter 3</fullName>
    </recommendedName>
</protein>
<dbReference type="SUPFAM" id="SSF103473">
    <property type="entry name" value="MFS general substrate transporter"/>
    <property type="match status" value="1"/>
</dbReference>
<dbReference type="EMBL" id="JAEAOA010002344">
    <property type="protein sequence ID" value="KAK3599162.1"/>
    <property type="molecule type" value="Genomic_DNA"/>
</dbReference>
<feature type="transmembrane region" description="Helical" evidence="7">
    <location>
        <begin position="379"/>
        <end position="400"/>
    </location>
</feature>
<keyword evidence="9" id="KW-1185">Reference proteome</keyword>
<evidence type="ECO:0000313" key="8">
    <source>
        <dbReference type="EMBL" id="KAK3599162.1"/>
    </source>
</evidence>
<dbReference type="InterPro" id="IPR036259">
    <property type="entry name" value="MFS_trans_sf"/>
</dbReference>
<organism evidence="8 9">
    <name type="scientific">Potamilus streckersoni</name>
    <dbReference type="NCBI Taxonomy" id="2493646"/>
    <lineage>
        <taxon>Eukaryota</taxon>
        <taxon>Metazoa</taxon>
        <taxon>Spiralia</taxon>
        <taxon>Lophotrochozoa</taxon>
        <taxon>Mollusca</taxon>
        <taxon>Bivalvia</taxon>
        <taxon>Autobranchia</taxon>
        <taxon>Heteroconchia</taxon>
        <taxon>Palaeoheterodonta</taxon>
        <taxon>Unionida</taxon>
        <taxon>Unionoidea</taxon>
        <taxon>Unionidae</taxon>
        <taxon>Ambleminae</taxon>
        <taxon>Lampsilini</taxon>
        <taxon>Potamilus</taxon>
    </lineage>
</organism>
<feature type="transmembrane region" description="Helical" evidence="7">
    <location>
        <begin position="412"/>
        <end position="435"/>
    </location>
</feature>
<name>A0AAE0W3I6_9BIVA</name>
<evidence type="ECO:0000256" key="5">
    <source>
        <dbReference type="ARBA" id="ARBA00022989"/>
    </source>
</evidence>
<evidence type="ECO:0000313" key="9">
    <source>
        <dbReference type="Proteomes" id="UP001195483"/>
    </source>
</evidence>
<dbReference type="InterPro" id="IPR002259">
    <property type="entry name" value="Eqnu_transpt"/>
</dbReference>
<comment type="caution">
    <text evidence="8">The sequence shown here is derived from an EMBL/GenBank/DDBJ whole genome shotgun (WGS) entry which is preliminary data.</text>
</comment>
<feature type="transmembrane region" description="Helical" evidence="7">
    <location>
        <begin position="138"/>
        <end position="167"/>
    </location>
</feature>
<keyword evidence="4 7" id="KW-0812">Transmembrane</keyword>
<gene>
    <name evidence="8" type="ORF">CHS0354_041000</name>
</gene>
<keyword evidence="6 7" id="KW-0472">Membrane</keyword>
<evidence type="ECO:0000256" key="4">
    <source>
        <dbReference type="ARBA" id="ARBA00022692"/>
    </source>
</evidence>
<evidence type="ECO:0000256" key="1">
    <source>
        <dbReference type="ARBA" id="ARBA00004141"/>
    </source>
</evidence>
<keyword evidence="3" id="KW-0813">Transport</keyword>
<dbReference type="GO" id="GO:0005337">
    <property type="term" value="F:nucleoside transmembrane transporter activity"/>
    <property type="evidence" value="ECO:0007669"/>
    <property type="project" value="InterPro"/>
</dbReference>
<dbReference type="Proteomes" id="UP001195483">
    <property type="component" value="Unassembled WGS sequence"/>
</dbReference>
<dbReference type="PIRSF" id="PIRSF016379">
    <property type="entry name" value="ENT"/>
    <property type="match status" value="1"/>
</dbReference>
<dbReference type="PRINTS" id="PR01130">
    <property type="entry name" value="DERENTRNSPRT"/>
</dbReference>
<evidence type="ECO:0000256" key="3">
    <source>
        <dbReference type="ARBA" id="ARBA00022448"/>
    </source>
</evidence>
<dbReference type="PANTHER" id="PTHR10332">
    <property type="entry name" value="EQUILIBRATIVE NUCLEOSIDE TRANSPORTER"/>
    <property type="match status" value="1"/>
</dbReference>
<proteinExistence type="inferred from homology"/>
<dbReference type="Gene3D" id="1.20.1250.20">
    <property type="entry name" value="MFS general substrate transporter like domains"/>
    <property type="match status" value="1"/>
</dbReference>
<comment type="similarity">
    <text evidence="2">Belongs to the SLC29A/ENT transporter (TC 2.A.57) family.</text>
</comment>
<accession>A0AAE0W3I6</accession>
<dbReference type="GO" id="GO:0005886">
    <property type="term" value="C:plasma membrane"/>
    <property type="evidence" value="ECO:0007669"/>
    <property type="project" value="TreeGrafter"/>
</dbReference>
<evidence type="ECO:0000256" key="2">
    <source>
        <dbReference type="ARBA" id="ARBA00007965"/>
    </source>
</evidence>
<dbReference type="Pfam" id="PF01733">
    <property type="entry name" value="Nucleoside_tran"/>
    <property type="match status" value="1"/>
</dbReference>
<feature type="transmembrane region" description="Helical" evidence="7">
    <location>
        <begin position="21"/>
        <end position="43"/>
    </location>
</feature>
<dbReference type="PANTHER" id="PTHR10332:SF88">
    <property type="entry name" value="EQUILIBRATIVE NUCLEOSIDE TRANSPORTER 1, ISOFORM A"/>
    <property type="match status" value="1"/>
</dbReference>
<reference evidence="8" key="3">
    <citation type="submission" date="2023-05" db="EMBL/GenBank/DDBJ databases">
        <authorList>
            <person name="Smith C.H."/>
        </authorList>
    </citation>
    <scope>NUCLEOTIDE SEQUENCE</scope>
    <source>
        <strain evidence="8">CHS0354</strain>
        <tissue evidence="8">Mantle</tissue>
    </source>
</reference>
<feature type="transmembrane region" description="Helical" evidence="7">
    <location>
        <begin position="179"/>
        <end position="198"/>
    </location>
</feature>
<feature type="transmembrane region" description="Helical" evidence="7">
    <location>
        <begin position="80"/>
        <end position="100"/>
    </location>
</feature>
<evidence type="ECO:0000256" key="7">
    <source>
        <dbReference type="SAM" id="Phobius"/>
    </source>
</evidence>
<reference evidence="8" key="2">
    <citation type="journal article" date="2021" name="Genome Biol. Evol.">
        <title>Developing a high-quality reference genome for a parasitic bivalve with doubly uniparental inheritance (Bivalvia: Unionida).</title>
        <authorList>
            <person name="Smith C.H."/>
        </authorList>
    </citation>
    <scope>NUCLEOTIDE SEQUENCE</scope>
    <source>
        <strain evidence="8">CHS0354</strain>
        <tissue evidence="8">Mantle</tissue>
    </source>
</reference>
<evidence type="ECO:0000256" key="6">
    <source>
        <dbReference type="ARBA" id="ARBA00023136"/>
    </source>
</evidence>
<feature type="transmembrane region" description="Helical" evidence="7">
    <location>
        <begin position="204"/>
        <end position="225"/>
    </location>
</feature>
<evidence type="ECO:0008006" key="10">
    <source>
        <dbReference type="Google" id="ProtNLM"/>
    </source>
</evidence>
<dbReference type="AlphaFoldDB" id="A0AAE0W3I6"/>
<feature type="transmembrane region" description="Helical" evidence="7">
    <location>
        <begin position="342"/>
        <end position="359"/>
    </location>
</feature>
<feature type="transmembrane region" description="Helical" evidence="7">
    <location>
        <begin position="274"/>
        <end position="297"/>
    </location>
</feature>
<feature type="transmembrane region" description="Helical" evidence="7">
    <location>
        <begin position="107"/>
        <end position="126"/>
    </location>
</feature>